<feature type="compositionally biased region" description="Basic and acidic residues" evidence="1">
    <location>
        <begin position="1"/>
        <end position="13"/>
    </location>
</feature>
<dbReference type="Proteomes" id="UP001283361">
    <property type="component" value="Unassembled WGS sequence"/>
</dbReference>
<protein>
    <submittedName>
        <fullName evidence="2">Uncharacterized protein</fullName>
    </submittedName>
</protein>
<reference evidence="2" key="1">
    <citation type="journal article" date="2023" name="G3 (Bethesda)">
        <title>A reference genome for the long-term kleptoplast-retaining sea slug Elysia crispata morphotype clarki.</title>
        <authorList>
            <person name="Eastman K.E."/>
            <person name="Pendleton A.L."/>
            <person name="Shaikh M.A."/>
            <person name="Suttiyut T."/>
            <person name="Ogas R."/>
            <person name="Tomko P."/>
            <person name="Gavelis G."/>
            <person name="Widhalm J.R."/>
            <person name="Wisecaver J.H."/>
        </authorList>
    </citation>
    <scope>NUCLEOTIDE SEQUENCE</scope>
    <source>
        <strain evidence="2">ECLA1</strain>
    </source>
</reference>
<evidence type="ECO:0000313" key="3">
    <source>
        <dbReference type="Proteomes" id="UP001283361"/>
    </source>
</evidence>
<sequence length="157" mass="16738">MHLKSEAFRERVAQQRQPAPPPLSRQVVLTSAAAAATSSTTIIKTSSFDISSSGFNIRLNITMNKVLATIFVSLAVLHVVFCSKHKACTQDSATPNGNPCDGQVQVTDDLTGSNWCCPADGEKVRYQNGADVFECTCRTDAECAVPNSPCAGLETAE</sequence>
<proteinExistence type="predicted"/>
<name>A0AAE0ZL56_9GAST</name>
<gene>
    <name evidence="2" type="ORF">RRG08_027955</name>
</gene>
<organism evidence="2 3">
    <name type="scientific">Elysia crispata</name>
    <name type="common">lettuce slug</name>
    <dbReference type="NCBI Taxonomy" id="231223"/>
    <lineage>
        <taxon>Eukaryota</taxon>
        <taxon>Metazoa</taxon>
        <taxon>Spiralia</taxon>
        <taxon>Lophotrochozoa</taxon>
        <taxon>Mollusca</taxon>
        <taxon>Gastropoda</taxon>
        <taxon>Heterobranchia</taxon>
        <taxon>Euthyneura</taxon>
        <taxon>Panpulmonata</taxon>
        <taxon>Sacoglossa</taxon>
        <taxon>Placobranchoidea</taxon>
        <taxon>Plakobranchidae</taxon>
        <taxon>Elysia</taxon>
    </lineage>
</organism>
<evidence type="ECO:0000313" key="2">
    <source>
        <dbReference type="EMBL" id="KAK3770472.1"/>
    </source>
</evidence>
<accession>A0AAE0ZL56</accession>
<dbReference type="AlphaFoldDB" id="A0AAE0ZL56"/>
<evidence type="ECO:0000256" key="1">
    <source>
        <dbReference type="SAM" id="MobiDB-lite"/>
    </source>
</evidence>
<dbReference type="EMBL" id="JAWDGP010003841">
    <property type="protein sequence ID" value="KAK3770472.1"/>
    <property type="molecule type" value="Genomic_DNA"/>
</dbReference>
<comment type="caution">
    <text evidence="2">The sequence shown here is derived from an EMBL/GenBank/DDBJ whole genome shotgun (WGS) entry which is preliminary data.</text>
</comment>
<keyword evidence="3" id="KW-1185">Reference proteome</keyword>
<feature type="region of interest" description="Disordered" evidence="1">
    <location>
        <begin position="1"/>
        <end position="25"/>
    </location>
</feature>